<dbReference type="Pfam" id="PF00501">
    <property type="entry name" value="AMP-binding"/>
    <property type="match status" value="1"/>
</dbReference>
<protein>
    <submittedName>
        <fullName evidence="4">Non-ribosomal peptide synthetase</fullName>
    </submittedName>
</protein>
<keyword evidence="2" id="KW-0597">Phosphoprotein</keyword>
<dbReference type="InterPro" id="IPR009081">
    <property type="entry name" value="PP-bd_ACP"/>
</dbReference>
<evidence type="ECO:0000313" key="4">
    <source>
        <dbReference type="EMBL" id="MBT0772364.1"/>
    </source>
</evidence>
<dbReference type="PANTHER" id="PTHR45527:SF1">
    <property type="entry name" value="FATTY ACID SYNTHASE"/>
    <property type="match status" value="1"/>
</dbReference>
<dbReference type="NCBIfam" id="TIGR01733">
    <property type="entry name" value="AA-adenyl-dom"/>
    <property type="match status" value="1"/>
</dbReference>
<dbReference type="RefSeq" id="WP_214158838.1">
    <property type="nucleotide sequence ID" value="NZ_JAHBAY010000012.1"/>
</dbReference>
<dbReference type="InterPro" id="IPR006162">
    <property type="entry name" value="Ppantetheine_attach_site"/>
</dbReference>
<accession>A0ABS5TPT5</accession>
<dbReference type="Gene3D" id="3.30.300.30">
    <property type="match status" value="1"/>
</dbReference>
<dbReference type="InterPro" id="IPR020845">
    <property type="entry name" value="AMP-binding_CS"/>
</dbReference>
<dbReference type="PROSITE" id="PS00455">
    <property type="entry name" value="AMP_BINDING"/>
    <property type="match status" value="1"/>
</dbReference>
<dbReference type="Gene3D" id="3.40.50.980">
    <property type="match status" value="2"/>
</dbReference>
<sequence>MEHLGTPLDRPDPETAVPALVGRWAVRRPDAPAVRDPLTGETLNYRELWLRAGRLAAGLNEVGVRPSDLVAVAQNRSVSLVVTLLGILRAGAAYLPLDAMAPADRLAGILQDSGVRVAVCAPRSVPDPSGWRERLPDLTVVEAPEFAGEGEDAYGGPDPAPGDPAYVAFTSGSTGRPKGVVVPHRAVRRLAVDPLFCTIEAGDRVGNAANPAFDATTFEIWNALIAGGTVVVLPGFGDLPLDDWIGLTRAERLDALFLTTSLFHTLARERPGAFSRLGTLVVGGEQLELGAVRRVLAAGPPGRLVNGYGPTETTTFAAYFDCNDRSTAGLDRIPVGRPLQQTSLHVLDERLAPVPDGELGELCVGGPGLALGYLGRPELTAEKFVTRPGTGDMVYRTGDLARTTGDGVFEVLGRRDRQVKLRGFRIELEEIERAAVATGLVDTAFVEKVGEGPAAVLAGFALPAPGTVLRAQTLTGELTTRLPAYMLPSRWLFLERLPIGPTGKTDRAALLALLEPEPPVGSPVSVGPVAAAAPEGPADEVDDVVATAWRDVLGVSRIGAADNFLDLGGNSILAMQVAARIQDGLSSPVDAAEVLLADTLADLCTRVRTTVRAA</sequence>
<dbReference type="Gene3D" id="2.30.38.10">
    <property type="entry name" value="Luciferase, Domain 3"/>
    <property type="match status" value="1"/>
</dbReference>
<evidence type="ECO:0000259" key="3">
    <source>
        <dbReference type="PROSITE" id="PS50075"/>
    </source>
</evidence>
<dbReference type="Gene3D" id="1.10.1200.10">
    <property type="entry name" value="ACP-like"/>
    <property type="match status" value="1"/>
</dbReference>
<evidence type="ECO:0000256" key="2">
    <source>
        <dbReference type="ARBA" id="ARBA00022553"/>
    </source>
</evidence>
<dbReference type="InterPro" id="IPR045851">
    <property type="entry name" value="AMP-bd_C_sf"/>
</dbReference>
<organism evidence="4 5">
    <name type="scientific">Kineosporia corallincola</name>
    <dbReference type="NCBI Taxonomy" id="2835133"/>
    <lineage>
        <taxon>Bacteria</taxon>
        <taxon>Bacillati</taxon>
        <taxon>Actinomycetota</taxon>
        <taxon>Actinomycetes</taxon>
        <taxon>Kineosporiales</taxon>
        <taxon>Kineosporiaceae</taxon>
        <taxon>Kineosporia</taxon>
    </lineage>
</organism>
<feature type="domain" description="Carrier" evidence="3">
    <location>
        <begin position="536"/>
        <end position="611"/>
    </location>
</feature>
<dbReference type="PROSITE" id="PS50075">
    <property type="entry name" value="CARRIER"/>
    <property type="match status" value="1"/>
</dbReference>
<dbReference type="SUPFAM" id="SSF56801">
    <property type="entry name" value="Acetyl-CoA synthetase-like"/>
    <property type="match status" value="1"/>
</dbReference>
<gene>
    <name evidence="4" type="ORF">KIH74_25695</name>
</gene>
<evidence type="ECO:0000256" key="1">
    <source>
        <dbReference type="ARBA" id="ARBA00022450"/>
    </source>
</evidence>
<evidence type="ECO:0000313" key="5">
    <source>
        <dbReference type="Proteomes" id="UP001197247"/>
    </source>
</evidence>
<proteinExistence type="predicted"/>
<dbReference type="Pfam" id="PF00550">
    <property type="entry name" value="PP-binding"/>
    <property type="match status" value="1"/>
</dbReference>
<dbReference type="PANTHER" id="PTHR45527">
    <property type="entry name" value="NONRIBOSOMAL PEPTIDE SYNTHETASE"/>
    <property type="match status" value="1"/>
</dbReference>
<dbReference type="PROSITE" id="PS00012">
    <property type="entry name" value="PHOSPHOPANTETHEINE"/>
    <property type="match status" value="1"/>
</dbReference>
<reference evidence="4 5" key="1">
    <citation type="submission" date="2021-05" db="EMBL/GenBank/DDBJ databases">
        <title>Kineosporia and Streptomyces sp. nov. two new marine actinobacteria isolated from Coral.</title>
        <authorList>
            <person name="Buangrab K."/>
            <person name="Sutthacheep M."/>
            <person name="Yeemin T."/>
            <person name="Harunari E."/>
            <person name="Igarashi Y."/>
            <person name="Kanchanasin P."/>
            <person name="Tanasupawat S."/>
            <person name="Phongsopitanun W."/>
        </authorList>
    </citation>
    <scope>NUCLEOTIDE SEQUENCE [LARGE SCALE GENOMIC DNA]</scope>
    <source>
        <strain evidence="4 5">J2-2</strain>
    </source>
</reference>
<keyword evidence="5" id="KW-1185">Reference proteome</keyword>
<keyword evidence="1" id="KW-0596">Phosphopantetheine</keyword>
<dbReference type="EMBL" id="JAHBAY010000012">
    <property type="protein sequence ID" value="MBT0772364.1"/>
    <property type="molecule type" value="Genomic_DNA"/>
</dbReference>
<dbReference type="SUPFAM" id="SSF47336">
    <property type="entry name" value="ACP-like"/>
    <property type="match status" value="1"/>
</dbReference>
<dbReference type="Proteomes" id="UP001197247">
    <property type="component" value="Unassembled WGS sequence"/>
</dbReference>
<dbReference type="InterPro" id="IPR010071">
    <property type="entry name" value="AA_adenyl_dom"/>
</dbReference>
<comment type="caution">
    <text evidence="4">The sequence shown here is derived from an EMBL/GenBank/DDBJ whole genome shotgun (WGS) entry which is preliminary data.</text>
</comment>
<name>A0ABS5TPT5_9ACTN</name>
<dbReference type="InterPro" id="IPR036736">
    <property type="entry name" value="ACP-like_sf"/>
</dbReference>
<dbReference type="InterPro" id="IPR000873">
    <property type="entry name" value="AMP-dep_synth/lig_dom"/>
</dbReference>